<evidence type="ECO:0000313" key="5">
    <source>
        <dbReference type="Proteomes" id="UP000250223"/>
    </source>
</evidence>
<dbReference type="InterPro" id="IPR036291">
    <property type="entry name" value="NAD(P)-bd_dom_sf"/>
</dbReference>
<dbReference type="SUPFAM" id="SSF51735">
    <property type="entry name" value="NAD(P)-binding Rossmann-fold domains"/>
    <property type="match status" value="1"/>
</dbReference>
<dbReference type="Gene3D" id="3.40.50.720">
    <property type="entry name" value="NAD(P)-binding Rossmann-like Domain"/>
    <property type="match status" value="1"/>
</dbReference>
<dbReference type="EC" id="1.-.-.-" evidence="4"/>
<evidence type="ECO:0000313" key="4">
    <source>
        <dbReference type="EMBL" id="SQB33565.1"/>
    </source>
</evidence>
<dbReference type="PRINTS" id="PR00081">
    <property type="entry name" value="GDHRDH"/>
</dbReference>
<sequence length="285" mass="30650">MDIPFGIDLKNKVAVITGGGGVLCSVFAKELSKCGAAVAVLDLNKSSAEAVADEINKNGGLAIGIEANVLEKESLLEAKRIVNEKLGKCNILINGAGGNNPKGTTSKEYLQMEDLKSDDNDIITFFDLDPKAIEFVFNLNFLGTLIPSQVFAEDMIGEKNNVIINISSMNAFTPLTKIPAYSGAKASISNFTKWLAVYMSKVGIRVNAIAPGFFLTNQNRQLLLNEDGSYSERAKKIINNTPMERFGEPEELLGTLLWLIDEKASGFVNGTIIPVDGGFSAYSGV</sequence>
<dbReference type="InterPro" id="IPR020904">
    <property type="entry name" value="Sc_DH/Rdtase_CS"/>
</dbReference>
<dbReference type="PRINTS" id="PR00080">
    <property type="entry name" value="SDRFAMILY"/>
</dbReference>
<protein>
    <submittedName>
        <fullName evidence="4">Dehydrogenase of uncharacterized specificity, short-chain alcohol dehydrogenase like protein</fullName>
        <ecNumber evidence="4">1.-.-.-</ecNumber>
    </submittedName>
</protein>
<evidence type="ECO:0000256" key="3">
    <source>
        <dbReference type="RuleBase" id="RU000363"/>
    </source>
</evidence>
<keyword evidence="2 4" id="KW-0560">Oxidoreductase</keyword>
<dbReference type="CDD" id="cd08935">
    <property type="entry name" value="mannonate_red_SDR_c"/>
    <property type="match status" value="1"/>
</dbReference>
<accession>A0A2X2WBZ1</accession>
<evidence type="ECO:0000256" key="2">
    <source>
        <dbReference type="ARBA" id="ARBA00023002"/>
    </source>
</evidence>
<dbReference type="RefSeq" id="WP_111921187.1">
    <property type="nucleotide sequence ID" value="NZ_UAWC01000001.1"/>
</dbReference>
<dbReference type="GO" id="GO:0016616">
    <property type="term" value="F:oxidoreductase activity, acting on the CH-OH group of donors, NAD or NADP as acceptor"/>
    <property type="evidence" value="ECO:0007669"/>
    <property type="project" value="TreeGrafter"/>
</dbReference>
<dbReference type="PANTHER" id="PTHR42760">
    <property type="entry name" value="SHORT-CHAIN DEHYDROGENASES/REDUCTASES FAMILY MEMBER"/>
    <property type="match status" value="1"/>
</dbReference>
<dbReference type="GO" id="GO:0005975">
    <property type="term" value="P:carbohydrate metabolic process"/>
    <property type="evidence" value="ECO:0007669"/>
    <property type="project" value="UniProtKB-ARBA"/>
</dbReference>
<dbReference type="PROSITE" id="PS00061">
    <property type="entry name" value="ADH_SHORT"/>
    <property type="match status" value="1"/>
</dbReference>
<comment type="similarity">
    <text evidence="1 3">Belongs to the short-chain dehydrogenases/reductases (SDR) family.</text>
</comment>
<proteinExistence type="inferred from homology"/>
<gene>
    <name evidence="4" type="ORF">NCTC13028_00560</name>
</gene>
<name>A0A2X2WBZ1_CLOCO</name>
<dbReference type="NCBIfam" id="NF006132">
    <property type="entry name" value="PRK08277.1"/>
    <property type="match status" value="1"/>
</dbReference>
<dbReference type="AlphaFoldDB" id="A0A2X2WBZ1"/>
<dbReference type="EMBL" id="UAWC01000001">
    <property type="protein sequence ID" value="SQB33565.1"/>
    <property type="molecule type" value="Genomic_DNA"/>
</dbReference>
<organism evidence="4 5">
    <name type="scientific">Clostridium cochlearium</name>
    <dbReference type="NCBI Taxonomy" id="1494"/>
    <lineage>
        <taxon>Bacteria</taxon>
        <taxon>Bacillati</taxon>
        <taxon>Bacillota</taxon>
        <taxon>Clostridia</taxon>
        <taxon>Eubacteriales</taxon>
        <taxon>Clostridiaceae</taxon>
        <taxon>Clostridium</taxon>
    </lineage>
</organism>
<dbReference type="Pfam" id="PF00106">
    <property type="entry name" value="adh_short"/>
    <property type="match status" value="1"/>
</dbReference>
<dbReference type="Proteomes" id="UP000250223">
    <property type="component" value="Unassembled WGS sequence"/>
</dbReference>
<dbReference type="InterPro" id="IPR002347">
    <property type="entry name" value="SDR_fam"/>
</dbReference>
<dbReference type="PANTHER" id="PTHR42760:SF115">
    <property type="entry name" value="3-OXOACYL-[ACYL-CARRIER-PROTEIN] REDUCTASE FABG"/>
    <property type="match status" value="1"/>
</dbReference>
<reference evidence="4 5" key="1">
    <citation type="submission" date="2018-06" db="EMBL/GenBank/DDBJ databases">
        <authorList>
            <consortium name="Pathogen Informatics"/>
            <person name="Doyle S."/>
        </authorList>
    </citation>
    <scope>NUCLEOTIDE SEQUENCE [LARGE SCALE GENOMIC DNA]</scope>
    <source>
        <strain evidence="4 5">NCTC13028</strain>
    </source>
</reference>
<dbReference type="FunFam" id="3.40.50.720:FF:000240">
    <property type="entry name" value="SDR family oxidoreductase"/>
    <property type="match status" value="1"/>
</dbReference>
<evidence type="ECO:0000256" key="1">
    <source>
        <dbReference type="ARBA" id="ARBA00006484"/>
    </source>
</evidence>